<keyword evidence="2" id="KW-1185">Reference proteome</keyword>
<sequence>MANRLVKAETLVDAALGLLTKEVILPNLVWRDAESNYQGAVGPRGDTVKIRRPAELTPARELAWRDSNREIVTDDLVEGYHEVKLDTYLYKAVQLLREEQTLDIADFGAQVLTPMVNVVAEGAEQRIAETIREAPYKETITAGTGDRAVYNSLVDANKFLNQHRVPRIGRVAVVGSEVEARALKDPTLVDVDRSGSDSALRDAQIGRIAGHNLYGSDVIDPNALYVFHPTAFPAVFRAPNPARSVPFSSSAVSAGVAMTYWESLDSRNDSDRAFLGTFLGVNHIEDLADPTDPTGDTEFVRGVKIVFDDDTTPDTTPDVAP</sequence>
<dbReference type="RefSeq" id="WP_110098464.1">
    <property type="nucleotide sequence ID" value="NZ_CP122566.1"/>
</dbReference>
<organism evidence="1 2">
    <name type="scientific">Auritidibacter ignavus</name>
    <dbReference type="NCBI Taxonomy" id="678932"/>
    <lineage>
        <taxon>Bacteria</taxon>
        <taxon>Bacillati</taxon>
        <taxon>Actinomycetota</taxon>
        <taxon>Actinomycetes</taxon>
        <taxon>Micrococcales</taxon>
        <taxon>Micrococcaceae</taxon>
        <taxon>Auritidibacter</taxon>
    </lineage>
</organism>
<protein>
    <submittedName>
        <fullName evidence="1">P22 phage major capsid protein family protein</fullName>
    </submittedName>
</protein>
<accession>A0AAJ6DD64</accession>
<dbReference type="Proteomes" id="UP001224674">
    <property type="component" value="Chromosome"/>
</dbReference>
<reference evidence="1 2" key="1">
    <citation type="submission" date="2023-03" db="EMBL/GenBank/DDBJ databases">
        <title>Complete genome sequences of several Auritidibacter ignavus strains isolated from ear infections.</title>
        <authorList>
            <person name="Baehr T."/>
            <person name="Baumhoegger A.M."/>
        </authorList>
    </citation>
    <scope>NUCLEOTIDE SEQUENCE [LARGE SCALE GENOMIC DNA]</scope>
    <source>
        <strain evidence="1 2">BABAE-6</strain>
    </source>
</reference>
<dbReference type="AlphaFoldDB" id="A0AAJ6DD64"/>
<evidence type="ECO:0000313" key="2">
    <source>
        <dbReference type="Proteomes" id="UP001224674"/>
    </source>
</evidence>
<name>A0AAJ6DD64_9MICC</name>
<evidence type="ECO:0000313" key="1">
    <source>
        <dbReference type="EMBL" id="WGH93871.1"/>
    </source>
</evidence>
<proteinExistence type="predicted"/>
<dbReference type="EMBL" id="CP122566">
    <property type="protein sequence ID" value="WGH93871.1"/>
    <property type="molecule type" value="Genomic_DNA"/>
</dbReference>
<gene>
    <name evidence="1" type="ORF">QDX21_03470</name>
</gene>